<feature type="transmembrane region" description="Helical" evidence="5">
    <location>
        <begin position="93"/>
        <end position="114"/>
    </location>
</feature>
<evidence type="ECO:0000313" key="7">
    <source>
        <dbReference type="EMBL" id="VDN52980.1"/>
    </source>
</evidence>
<reference evidence="10" key="1">
    <citation type="submission" date="2016-04" db="UniProtKB">
        <authorList>
            <consortium name="WormBaseParasite"/>
        </authorList>
    </citation>
    <scope>IDENTIFICATION</scope>
</reference>
<dbReference type="Proteomes" id="UP000274756">
    <property type="component" value="Unassembled WGS sequence"/>
</dbReference>
<sequence>MHIPQGMAYATLASLPPVIGMYSSFFSSTIYMFFGTSRHVSIGVFAVASLMVGSVRLRLLPDPEIITDYINGTRVEYQKPIKSPIDFGHEVTPLMLCSSLAMAVGLIQLCMALLRLSFLTTYMSDALVSGFTTGSALHVLVAQLNKIIGVKLPRHSGPGMLFLMIRDLVLSLPQTNYVTLALSIWGLTFLEIGKKYVNPWVNKRSPVPLPLELILVILTTAFSTILSLKNEYNVKIVDTIPQGLPKPLIPKFDLMRYLLSDAIGLAIICYMFVISLAKLFAKKRKYKIDPNQELYAVGLMSTLSSFFPVFSAGASLSRSSVCEQSGTNTQLYTVFSSSLLLVVIIWIGPLLQPLPMCILACIVIISLKSLFLQCKDLPHLWKISKFDFMTWMVGCFTTISSDVTSGLLISMAFALLTVALREQWYFIKLFFPSSYEKLLSLGENVKLIRFESPLHFINVSSFVDLFDDLLHQMPVDQITKNAIELLVIFKIFFHFYHRIALQ</sequence>
<feature type="transmembrane region" description="Helical" evidence="5">
    <location>
        <begin position="126"/>
        <end position="148"/>
    </location>
</feature>
<keyword evidence="4 5" id="KW-0472">Membrane</keyword>
<evidence type="ECO:0000256" key="4">
    <source>
        <dbReference type="ARBA" id="ARBA00023136"/>
    </source>
</evidence>
<evidence type="ECO:0000256" key="5">
    <source>
        <dbReference type="SAM" id="Phobius"/>
    </source>
</evidence>
<feature type="transmembrane region" description="Helical" evidence="5">
    <location>
        <begin position="354"/>
        <end position="371"/>
    </location>
</feature>
<feature type="transmembrane region" description="Helical" evidence="5">
    <location>
        <begin position="211"/>
        <end position="228"/>
    </location>
</feature>
<dbReference type="EMBL" id="UYYG01000091">
    <property type="protein sequence ID" value="VDN52980.1"/>
    <property type="molecule type" value="Genomic_DNA"/>
</dbReference>
<dbReference type="GO" id="GO:0016020">
    <property type="term" value="C:membrane"/>
    <property type="evidence" value="ECO:0007669"/>
    <property type="project" value="UniProtKB-SubCell"/>
</dbReference>
<evidence type="ECO:0000256" key="3">
    <source>
        <dbReference type="ARBA" id="ARBA00022989"/>
    </source>
</evidence>
<dbReference type="PANTHER" id="PTHR11814">
    <property type="entry name" value="SULFATE TRANSPORTER"/>
    <property type="match status" value="1"/>
</dbReference>
<proteinExistence type="predicted"/>
<dbReference type="GO" id="GO:0055085">
    <property type="term" value="P:transmembrane transport"/>
    <property type="evidence" value="ECO:0007669"/>
    <property type="project" value="InterPro"/>
</dbReference>
<comment type="subcellular location">
    <subcellularLocation>
        <location evidence="1">Membrane</location>
        <topology evidence="1">Multi-pass membrane protein</topology>
    </subcellularLocation>
</comment>
<keyword evidence="3 5" id="KW-1133">Transmembrane helix</keyword>
<dbReference type="OrthoDB" id="288203at2759"/>
<evidence type="ECO:0000313" key="9">
    <source>
        <dbReference type="Proteomes" id="UP000274756"/>
    </source>
</evidence>
<feature type="transmembrane region" description="Helical" evidence="5">
    <location>
        <begin position="391"/>
        <end position="420"/>
    </location>
</feature>
<keyword evidence="2 5" id="KW-0812">Transmembrane</keyword>
<feature type="transmembrane region" description="Helical" evidence="5">
    <location>
        <begin position="168"/>
        <end position="190"/>
    </location>
</feature>
<name>A0A158Q666_DRAME</name>
<evidence type="ECO:0000313" key="8">
    <source>
        <dbReference type="Proteomes" id="UP000038040"/>
    </source>
</evidence>
<feature type="transmembrane region" description="Helical" evidence="5">
    <location>
        <begin position="6"/>
        <end position="33"/>
    </location>
</feature>
<dbReference type="WBParaSite" id="DME_0000921601-mRNA-1">
    <property type="protein sequence ID" value="DME_0000921601-mRNA-1"/>
    <property type="gene ID" value="DME_0000921601"/>
</dbReference>
<dbReference type="STRING" id="318479.A0A158Q666"/>
<dbReference type="InterPro" id="IPR011547">
    <property type="entry name" value="SLC26A/SulP_dom"/>
</dbReference>
<dbReference type="InterPro" id="IPR001902">
    <property type="entry name" value="SLC26A/SulP_fam"/>
</dbReference>
<feature type="domain" description="SLC26A/SulP transporter" evidence="6">
    <location>
        <begin position="2"/>
        <end position="393"/>
    </location>
</feature>
<evidence type="ECO:0000313" key="10">
    <source>
        <dbReference type="WBParaSite" id="DME_0000921601-mRNA-1"/>
    </source>
</evidence>
<feature type="transmembrane region" description="Helical" evidence="5">
    <location>
        <begin position="262"/>
        <end position="281"/>
    </location>
</feature>
<organism evidence="8 10">
    <name type="scientific">Dracunculus medinensis</name>
    <name type="common">Guinea worm</name>
    <dbReference type="NCBI Taxonomy" id="318479"/>
    <lineage>
        <taxon>Eukaryota</taxon>
        <taxon>Metazoa</taxon>
        <taxon>Ecdysozoa</taxon>
        <taxon>Nematoda</taxon>
        <taxon>Chromadorea</taxon>
        <taxon>Rhabditida</taxon>
        <taxon>Spirurina</taxon>
        <taxon>Dracunculoidea</taxon>
        <taxon>Dracunculidae</taxon>
        <taxon>Dracunculus</taxon>
    </lineage>
</organism>
<dbReference type="AlphaFoldDB" id="A0A158Q666"/>
<dbReference type="Pfam" id="PF00916">
    <property type="entry name" value="Sulfate_transp"/>
    <property type="match status" value="1"/>
</dbReference>
<feature type="transmembrane region" description="Helical" evidence="5">
    <location>
        <begin position="330"/>
        <end position="347"/>
    </location>
</feature>
<evidence type="ECO:0000259" key="6">
    <source>
        <dbReference type="Pfam" id="PF00916"/>
    </source>
</evidence>
<dbReference type="Proteomes" id="UP000038040">
    <property type="component" value="Unplaced"/>
</dbReference>
<evidence type="ECO:0000256" key="1">
    <source>
        <dbReference type="ARBA" id="ARBA00004141"/>
    </source>
</evidence>
<protein>
    <submittedName>
        <fullName evidence="10">Sulfate_transp domain-containing protein</fullName>
    </submittedName>
</protein>
<feature type="transmembrane region" description="Helical" evidence="5">
    <location>
        <begin position="293"/>
        <end position="310"/>
    </location>
</feature>
<accession>A0A158Q666</accession>
<reference evidence="7 9" key="2">
    <citation type="submission" date="2018-11" db="EMBL/GenBank/DDBJ databases">
        <authorList>
            <consortium name="Pathogen Informatics"/>
        </authorList>
    </citation>
    <scope>NUCLEOTIDE SEQUENCE [LARGE SCALE GENOMIC DNA]</scope>
</reference>
<gene>
    <name evidence="7" type="ORF">DME_LOCUS2953</name>
</gene>
<keyword evidence="9" id="KW-1185">Reference proteome</keyword>
<evidence type="ECO:0000256" key="2">
    <source>
        <dbReference type="ARBA" id="ARBA00022692"/>
    </source>
</evidence>